<keyword evidence="3" id="KW-1185">Reference proteome</keyword>
<evidence type="ECO:0000313" key="3">
    <source>
        <dbReference type="Proteomes" id="UP001597018"/>
    </source>
</evidence>
<dbReference type="EMBL" id="JBHTIW010000040">
    <property type="protein sequence ID" value="MFD0923728.1"/>
    <property type="molecule type" value="Genomic_DNA"/>
</dbReference>
<gene>
    <name evidence="2" type="ORF">ACFQ16_28620</name>
</gene>
<name>A0ABW3G0V6_9PSEU</name>
<sequence length="914" mass="101235">MSVRTGGDRETSAELPLFRGVVEVLRLIGRLYRRPKLGDRARHGEDDGSGKGLPMLCLIRPTEHRSLLPAISERLKSAEKNRVPHAFVSRPETDPDTDHDAPLQPDVRQIRALLAEIAEKLGDAWNARSGRIRFHRFGLAVWLMQQDLSRVEAPRREAELRRRLWRRDPAQRISDLINSSGSGAPDTVWPVIKAVSVLPWIWSRLKTTGRLPGLGREYRWFRRQPYLAPEVPGTFLGFAERLTRGEWPQEAPDQVVRFLTNALLEDLRRAYGRFPWRLRGERRMSYAVVLLDNVTRANGGYDLLKLINDVRNETGRFDPLLVISASRKVPPHAVEPTVGDVRDAVYDADEAEEGHRAWRRRLVGDRRRRNEMTWYLPISTYTGTAGEDERYRIGRALAAEGPYRLPRPPWWSRRAVPIGLGLVLLTGGGVGYSVYGDQHCGVPLSRPWAWFTGEGALEAMGECVGVTDGAFVSAFLNPAAQAPADVHQGLLRTGGILQQQNDQAVRTSVEDRRPLVTLAYLGDFSGNSSVELTAEHETLAGIAVAQRDQNSRESSSAPVVRVLVANGGGNMRHASYVVRTYLSGIAANQDERLIGVVGLNHSRTETVSAIEEVTRLGLPIVASTLSYDHLSDYSPLYFQVSPQNRQEAQQAAEYFRERGNGEVGVYRDLTDAYSANLGEDVADELGKAGRTARWLSPAKPYDAGRAACGDGEVYYAARATNFNDFLRGVSDGCGGGPLPDILAGDDVTQHVADRVRRERFLGIPYSYQSFAVGPTRPDPDDAANNLKPNEYTFYCSLNRFLAGDGVQDKCPPRAGDLSLDGHAALAYDATRVLLNAAERLQSTVAGPERTTASVPITPGAVWRELNSVRAPEQQESLVTGVIDFGSDTTKRVPINKRIWILRVRGGEVEPPSDR</sequence>
<proteinExistence type="predicted"/>
<feature type="region of interest" description="Disordered" evidence="1">
    <location>
        <begin position="82"/>
        <end position="102"/>
    </location>
</feature>
<dbReference type="RefSeq" id="WP_345601001.1">
    <property type="nucleotide sequence ID" value="NZ_BAABLT010000023.1"/>
</dbReference>
<dbReference type="Gene3D" id="3.40.50.2300">
    <property type="match status" value="1"/>
</dbReference>
<organism evidence="2 3">
    <name type="scientific">Saccharopolyspora rosea</name>
    <dbReference type="NCBI Taxonomy" id="524884"/>
    <lineage>
        <taxon>Bacteria</taxon>
        <taxon>Bacillati</taxon>
        <taxon>Actinomycetota</taxon>
        <taxon>Actinomycetes</taxon>
        <taxon>Pseudonocardiales</taxon>
        <taxon>Pseudonocardiaceae</taxon>
        <taxon>Saccharopolyspora</taxon>
    </lineage>
</organism>
<dbReference type="SUPFAM" id="SSF53822">
    <property type="entry name" value="Periplasmic binding protein-like I"/>
    <property type="match status" value="1"/>
</dbReference>
<comment type="caution">
    <text evidence="2">The sequence shown here is derived from an EMBL/GenBank/DDBJ whole genome shotgun (WGS) entry which is preliminary data.</text>
</comment>
<accession>A0ABW3G0V6</accession>
<reference evidence="3" key="1">
    <citation type="journal article" date="2019" name="Int. J. Syst. Evol. Microbiol.">
        <title>The Global Catalogue of Microorganisms (GCM) 10K type strain sequencing project: providing services to taxonomists for standard genome sequencing and annotation.</title>
        <authorList>
            <consortium name="The Broad Institute Genomics Platform"/>
            <consortium name="The Broad Institute Genome Sequencing Center for Infectious Disease"/>
            <person name="Wu L."/>
            <person name="Ma J."/>
        </authorList>
    </citation>
    <scope>NUCLEOTIDE SEQUENCE [LARGE SCALE GENOMIC DNA]</scope>
    <source>
        <strain evidence="3">CCUG 56401</strain>
    </source>
</reference>
<dbReference type="CDD" id="cd06268">
    <property type="entry name" value="PBP1_ABC_transporter_LIVBP-like"/>
    <property type="match status" value="1"/>
</dbReference>
<evidence type="ECO:0000313" key="2">
    <source>
        <dbReference type="EMBL" id="MFD0923728.1"/>
    </source>
</evidence>
<dbReference type="Proteomes" id="UP001597018">
    <property type="component" value="Unassembled WGS sequence"/>
</dbReference>
<feature type="compositionally biased region" description="Basic and acidic residues" evidence="1">
    <location>
        <begin position="91"/>
        <end position="101"/>
    </location>
</feature>
<dbReference type="InterPro" id="IPR028082">
    <property type="entry name" value="Peripla_BP_I"/>
</dbReference>
<evidence type="ECO:0008006" key="4">
    <source>
        <dbReference type="Google" id="ProtNLM"/>
    </source>
</evidence>
<evidence type="ECO:0000256" key="1">
    <source>
        <dbReference type="SAM" id="MobiDB-lite"/>
    </source>
</evidence>
<protein>
    <recommendedName>
        <fullName evidence="4">ABC-type branched-chain amino acid transport system, substrate-binding protein</fullName>
    </recommendedName>
</protein>